<dbReference type="PANTHER" id="PTHR11814">
    <property type="entry name" value="SULFATE TRANSPORTER"/>
    <property type="match status" value="1"/>
</dbReference>
<dbReference type="InterPro" id="IPR001902">
    <property type="entry name" value="SLC26A/SulP_fam"/>
</dbReference>
<reference evidence="7 8" key="1">
    <citation type="submission" date="2024-02" db="EMBL/GenBank/DDBJ databases">
        <authorList>
            <person name="Chen Y."/>
            <person name="Shah S."/>
            <person name="Dougan E. K."/>
            <person name="Thang M."/>
            <person name="Chan C."/>
        </authorList>
    </citation>
    <scope>NUCLEOTIDE SEQUENCE [LARGE SCALE GENOMIC DNA]</scope>
</reference>
<accession>A0ABP0Q500</accession>
<dbReference type="InterPro" id="IPR011547">
    <property type="entry name" value="SLC26A/SulP_dom"/>
</dbReference>
<dbReference type="InterPro" id="IPR002645">
    <property type="entry name" value="STAS_dom"/>
</dbReference>
<evidence type="ECO:0000313" key="7">
    <source>
        <dbReference type="EMBL" id="CAK9083322.1"/>
    </source>
</evidence>
<keyword evidence="8" id="KW-1185">Reference proteome</keyword>
<keyword evidence="4 5" id="KW-0472">Membrane</keyword>
<feature type="transmembrane region" description="Helical" evidence="5">
    <location>
        <begin position="255"/>
        <end position="273"/>
    </location>
</feature>
<dbReference type="PROSITE" id="PS50801">
    <property type="entry name" value="STAS"/>
    <property type="match status" value="1"/>
</dbReference>
<evidence type="ECO:0000259" key="6">
    <source>
        <dbReference type="PROSITE" id="PS50801"/>
    </source>
</evidence>
<dbReference type="EMBL" id="CAXAMN010024028">
    <property type="protein sequence ID" value="CAK9083322.1"/>
    <property type="molecule type" value="Genomic_DNA"/>
</dbReference>
<dbReference type="Pfam" id="PF00916">
    <property type="entry name" value="Sulfate_transp"/>
    <property type="match status" value="1"/>
</dbReference>
<name>A0ABP0Q500_9DINO</name>
<feature type="transmembrane region" description="Helical" evidence="5">
    <location>
        <begin position="222"/>
        <end position="243"/>
    </location>
</feature>
<dbReference type="InterPro" id="IPR036513">
    <property type="entry name" value="STAS_dom_sf"/>
</dbReference>
<evidence type="ECO:0000256" key="5">
    <source>
        <dbReference type="SAM" id="Phobius"/>
    </source>
</evidence>
<dbReference type="Gene3D" id="3.30.750.24">
    <property type="entry name" value="STAS domain"/>
    <property type="match status" value="1"/>
</dbReference>
<evidence type="ECO:0000256" key="1">
    <source>
        <dbReference type="ARBA" id="ARBA00004141"/>
    </source>
</evidence>
<comment type="subcellular location">
    <subcellularLocation>
        <location evidence="1">Membrane</location>
        <topology evidence="1">Multi-pass membrane protein</topology>
    </subcellularLocation>
</comment>
<evidence type="ECO:0000256" key="3">
    <source>
        <dbReference type="ARBA" id="ARBA00022989"/>
    </source>
</evidence>
<dbReference type="SUPFAM" id="SSF52091">
    <property type="entry name" value="SpoIIaa-like"/>
    <property type="match status" value="1"/>
</dbReference>
<sequence length="899" mass="98436">MASGMHAAALGQLGPCKPKALAAADVGLDATEPVEIVLLSEERSQQAAQILQLKGLESRPMVQARKMLACGERPTPEPRSQKLPVEVMREAQGRLGRFLQRRVPLLSWTRTVTGQSLRADLIAGLTVGVMVIPQSMSYASIAGLPYIYGMYAACVPGMVYAAFGQSRQLAVGPVAMVSLIMNAGLEGPMAEICPGWEPGHHKEGEGQIHLDEQMQEYCTNEYIKLAIFTSAIMGIIQILAMVLRMGFLVTFLGHPVTSGFTSGAAIIIGFSQVKYMLGVHMDKSQYVYKMVAEVALKLKDTNWMTLLLGLGCVIFLTCAKLASKRWKRLSLVGPLAPLFCCTVGTLLIWLCVPLRETYEVSYVGQEKEIPAGLFPVSVGAWNFQNFAKVLPTALSCALIGYMESIAIGKNLAAKHGYELDAGQELFALGLSNLVGSMFSCYPVTGSFSRSAVNNATGAQTQMAGLVTALVMLCTLKWLTPLFNFLPDFVLAAIVISSVAPLVAYTEAIKLWRVKKNDFFLWVAAFLGTLFLGVLTGIALAVGLSLAIVIYESVRPQITILWRLPGTTIYRNVKQESSGAFVPNVFIARIGSSIYFANAFFIKEWLQERIRALASVNRTEYIVLEMTSVVSVDSTALHVLEDLVLDFRSQGVHIAMAMVGNRLDRTFRKAGLTNFVGEKWFFPSVHDAVVGCLRHQKAKRRLLATRSVLSNSLAGATASTECSASEAATVQTDAQSDVEKGVPELPWSRSQEDLLHIEDNPVTVGNEIGYSNDVHHSCTVIFINLMEDVPTIMSDITAIFQRRGLTICRANIEAMGDDGMSTMCVARPRRAAHVYHVRSLRSHGKLQDEELLDLKAELKALIHHHMHRPDLELCWNLRGDLVMGFADGVVFSLPKNHVYP</sequence>
<dbReference type="Proteomes" id="UP001642484">
    <property type="component" value="Unassembled WGS sequence"/>
</dbReference>
<feature type="transmembrane region" description="Helical" evidence="5">
    <location>
        <begin position="463"/>
        <end position="482"/>
    </location>
</feature>
<feature type="transmembrane region" description="Helical" evidence="5">
    <location>
        <begin position="518"/>
        <end position="550"/>
    </location>
</feature>
<proteinExistence type="predicted"/>
<dbReference type="CDD" id="cd07042">
    <property type="entry name" value="STAS_SulP_like_sulfate_transporter"/>
    <property type="match status" value="1"/>
</dbReference>
<evidence type="ECO:0000256" key="4">
    <source>
        <dbReference type="ARBA" id="ARBA00023136"/>
    </source>
</evidence>
<feature type="domain" description="STAS" evidence="6">
    <location>
        <begin position="582"/>
        <end position="691"/>
    </location>
</feature>
<comment type="caution">
    <text evidence="7">The sequence shown here is derived from an EMBL/GenBank/DDBJ whole genome shotgun (WGS) entry which is preliminary data.</text>
</comment>
<evidence type="ECO:0000313" key="8">
    <source>
        <dbReference type="Proteomes" id="UP001642484"/>
    </source>
</evidence>
<protein>
    <recommendedName>
        <fullName evidence="6">STAS domain-containing protein</fullName>
    </recommendedName>
</protein>
<keyword evidence="2 5" id="KW-0812">Transmembrane</keyword>
<keyword evidence="3 5" id="KW-1133">Transmembrane helix</keyword>
<evidence type="ECO:0000256" key="2">
    <source>
        <dbReference type="ARBA" id="ARBA00022692"/>
    </source>
</evidence>
<feature type="transmembrane region" description="Helical" evidence="5">
    <location>
        <begin position="329"/>
        <end position="350"/>
    </location>
</feature>
<gene>
    <name evidence="7" type="ORF">CCMP2556_LOCUS40630</name>
</gene>
<feature type="transmembrane region" description="Helical" evidence="5">
    <location>
        <begin position="303"/>
        <end position="322"/>
    </location>
</feature>
<dbReference type="NCBIfam" id="TIGR00815">
    <property type="entry name" value="sulP"/>
    <property type="match status" value="1"/>
</dbReference>
<feature type="transmembrane region" description="Helical" evidence="5">
    <location>
        <begin position="488"/>
        <end position="506"/>
    </location>
</feature>
<organism evidence="7 8">
    <name type="scientific">Durusdinium trenchii</name>
    <dbReference type="NCBI Taxonomy" id="1381693"/>
    <lineage>
        <taxon>Eukaryota</taxon>
        <taxon>Sar</taxon>
        <taxon>Alveolata</taxon>
        <taxon>Dinophyceae</taxon>
        <taxon>Suessiales</taxon>
        <taxon>Symbiodiniaceae</taxon>
        <taxon>Durusdinium</taxon>
    </lineage>
</organism>
<dbReference type="Pfam" id="PF01740">
    <property type="entry name" value="STAS"/>
    <property type="match status" value="1"/>
</dbReference>